<dbReference type="InterPro" id="IPR051398">
    <property type="entry name" value="Polysacch_Deacetylase"/>
</dbReference>
<keyword evidence="4" id="KW-0812">Transmembrane</keyword>
<dbReference type="GO" id="GO:0005975">
    <property type="term" value="P:carbohydrate metabolic process"/>
    <property type="evidence" value="ECO:0007669"/>
    <property type="project" value="InterPro"/>
</dbReference>
<evidence type="ECO:0000256" key="1">
    <source>
        <dbReference type="ARBA" id="ARBA00004613"/>
    </source>
</evidence>
<dbReference type="PANTHER" id="PTHR34216:SF3">
    <property type="entry name" value="POLY-BETA-1,6-N-ACETYL-D-GLUCOSAMINE N-DEACETYLASE"/>
    <property type="match status" value="1"/>
</dbReference>
<evidence type="ECO:0000256" key="4">
    <source>
        <dbReference type="SAM" id="Phobius"/>
    </source>
</evidence>
<proteinExistence type="predicted"/>
<dbReference type="Gene3D" id="3.20.20.370">
    <property type="entry name" value="Glycoside hydrolase/deacetylase"/>
    <property type="match status" value="1"/>
</dbReference>
<evidence type="ECO:0000313" key="7">
    <source>
        <dbReference type="Proteomes" id="UP000003011"/>
    </source>
</evidence>
<feature type="transmembrane region" description="Helical" evidence="4">
    <location>
        <begin position="25"/>
        <end position="50"/>
    </location>
</feature>
<dbReference type="Pfam" id="PF01522">
    <property type="entry name" value="Polysacc_deac_1"/>
    <property type="match status" value="1"/>
</dbReference>
<accession>G5GER2</accession>
<protein>
    <recommendedName>
        <fullName evidence="5">NodB homology domain-containing protein</fullName>
    </recommendedName>
</protein>
<dbReference type="GO" id="GO:0016810">
    <property type="term" value="F:hydrolase activity, acting on carbon-nitrogen (but not peptide) bonds"/>
    <property type="evidence" value="ECO:0007669"/>
    <property type="project" value="InterPro"/>
</dbReference>
<keyword evidence="4" id="KW-0472">Membrane</keyword>
<dbReference type="PATRIC" id="fig|679200.3.peg.55"/>
<dbReference type="eggNOG" id="COG0726">
    <property type="taxonomic scope" value="Bacteria"/>
</dbReference>
<keyword evidence="2" id="KW-0732">Signal</keyword>
<feature type="domain" description="NodB homology" evidence="5">
    <location>
        <begin position="325"/>
        <end position="385"/>
    </location>
</feature>
<dbReference type="OrthoDB" id="3722973at2"/>
<dbReference type="Proteomes" id="UP000003011">
    <property type="component" value="Unassembled WGS sequence"/>
</dbReference>
<evidence type="ECO:0000259" key="5">
    <source>
        <dbReference type="Pfam" id="PF01522"/>
    </source>
</evidence>
<dbReference type="GO" id="GO:0005576">
    <property type="term" value="C:extracellular region"/>
    <property type="evidence" value="ECO:0007669"/>
    <property type="project" value="UniProtKB-SubCell"/>
</dbReference>
<dbReference type="PANTHER" id="PTHR34216">
    <property type="match status" value="1"/>
</dbReference>
<dbReference type="InterPro" id="IPR011330">
    <property type="entry name" value="Glyco_hydro/deAcase_b/a-brl"/>
</dbReference>
<comment type="caution">
    <text evidence="6">The sequence shown here is derived from an EMBL/GenBank/DDBJ whole genome shotgun (WGS) entry which is preliminary data.</text>
</comment>
<evidence type="ECO:0000313" key="6">
    <source>
        <dbReference type="EMBL" id="EHI56603.1"/>
    </source>
</evidence>
<dbReference type="HOGENOM" id="CLU_040270_0_0_9"/>
<feature type="compositionally biased region" description="Polar residues" evidence="3">
    <location>
        <begin position="58"/>
        <end position="78"/>
    </location>
</feature>
<evidence type="ECO:0000256" key="2">
    <source>
        <dbReference type="ARBA" id="ARBA00022729"/>
    </source>
</evidence>
<feature type="region of interest" description="Disordered" evidence="3">
    <location>
        <begin position="58"/>
        <end position="79"/>
    </location>
</feature>
<sequence length="475" mass="54044">MSDLKESNFHSELIKKRKKLKQRQMIQVVGIYCFIIVLIGVVAFGTYQIIKAVSGTGNNSGQTASQENNPESQTQPQISDEEEIKALIQQADRLAAGYDYDKAIELLSSDARYTTRPEITAAIAGYEETKTTLVKADVTKVPHVFFHTLIYDKSKAFDGDDRQMGYNQVMTTIGEFEKMLDEMYKRGFVLVKIHDVGYESTDSQTGETKMVKGDIMLPPGKKPIVMSQDDVNYYPYMQKDGFANRLVIGDDGRVTCEMDLDDGSKVRGDYDLIPILNKFIDAHPDFSYRGAKAIIAVTGYEGVYGYRTTPSYEGKNPNIESDKQTVREIAEALKKDGWELASHSWGHKHLGRIDMDHFKADCDKWNNEVNSLIGPVDILLYPFGTDVADWHPYKADNERYKYMYNLGFRYFCTVDSSEYWVQFGTDNLRMGRRNLDGYRMKTDIDNPDKAKLTDLFDPNEVYDKSRPAEMGVITS</sequence>
<dbReference type="SUPFAM" id="SSF88713">
    <property type="entry name" value="Glycoside hydrolase/deacetylase"/>
    <property type="match status" value="1"/>
</dbReference>
<reference evidence="6 7" key="1">
    <citation type="submission" date="2011-08" db="EMBL/GenBank/DDBJ databases">
        <title>The Genome Sequence of Johnsonella ignava ATCC 51276.</title>
        <authorList>
            <consortium name="The Broad Institute Genome Sequencing Platform"/>
            <person name="Earl A."/>
            <person name="Ward D."/>
            <person name="Feldgarden M."/>
            <person name="Gevers D."/>
            <person name="Izard J."/>
            <person name="Blanton J.M."/>
            <person name="Baranova O.V."/>
            <person name="Dewhirst F.E."/>
            <person name="Young S.K."/>
            <person name="Zeng Q."/>
            <person name="Gargeya S."/>
            <person name="Fitzgerald M."/>
            <person name="Haas B."/>
            <person name="Abouelleil A."/>
            <person name="Alvarado L."/>
            <person name="Arachchi H.M."/>
            <person name="Berlin A."/>
            <person name="Brown A."/>
            <person name="Chapman S.B."/>
            <person name="Chen Z."/>
            <person name="Dunbar C."/>
            <person name="Freedman E."/>
            <person name="Gearin G."/>
            <person name="Gellesch M."/>
            <person name="Goldberg J."/>
            <person name="Griggs A."/>
            <person name="Gujja S."/>
            <person name="Heiman D."/>
            <person name="Howarth C."/>
            <person name="Larson L."/>
            <person name="Lui A."/>
            <person name="MacDonald P.J.P."/>
            <person name="Montmayeur A."/>
            <person name="Murphy C."/>
            <person name="Neiman D."/>
            <person name="Pearson M."/>
            <person name="Priest M."/>
            <person name="Roberts A."/>
            <person name="Saif S."/>
            <person name="Shea T."/>
            <person name="Shenoy N."/>
            <person name="Sisk P."/>
            <person name="Stolte C."/>
            <person name="Sykes S."/>
            <person name="Wortman J."/>
            <person name="Nusbaum C."/>
            <person name="Birren B."/>
        </authorList>
    </citation>
    <scope>NUCLEOTIDE SEQUENCE [LARGE SCALE GENOMIC DNA]</scope>
    <source>
        <strain evidence="6 7">ATCC 51276</strain>
    </source>
</reference>
<dbReference type="RefSeq" id="WP_005538965.1">
    <property type="nucleotide sequence ID" value="NZ_JH378829.1"/>
</dbReference>
<evidence type="ECO:0000256" key="3">
    <source>
        <dbReference type="SAM" id="MobiDB-lite"/>
    </source>
</evidence>
<dbReference type="EMBL" id="ACZL01000003">
    <property type="protein sequence ID" value="EHI56603.1"/>
    <property type="molecule type" value="Genomic_DNA"/>
</dbReference>
<dbReference type="InterPro" id="IPR002509">
    <property type="entry name" value="NODB_dom"/>
</dbReference>
<keyword evidence="7" id="KW-1185">Reference proteome</keyword>
<organism evidence="6 7">
    <name type="scientific">Johnsonella ignava ATCC 51276</name>
    <dbReference type="NCBI Taxonomy" id="679200"/>
    <lineage>
        <taxon>Bacteria</taxon>
        <taxon>Bacillati</taxon>
        <taxon>Bacillota</taxon>
        <taxon>Clostridia</taxon>
        <taxon>Lachnospirales</taxon>
        <taxon>Lachnospiraceae</taxon>
        <taxon>Johnsonella</taxon>
    </lineage>
</organism>
<dbReference type="AlphaFoldDB" id="G5GER2"/>
<name>G5GER2_9FIRM</name>
<keyword evidence="4" id="KW-1133">Transmembrane helix</keyword>
<dbReference type="STRING" id="679200.HMPREF9333_00050"/>
<gene>
    <name evidence="6" type="ORF">HMPREF9333_00050</name>
</gene>
<comment type="subcellular location">
    <subcellularLocation>
        <location evidence="1">Secreted</location>
    </subcellularLocation>
</comment>